<accession>A0ABW4XDX4</accession>
<keyword evidence="2" id="KW-1185">Reference proteome</keyword>
<sequence>MDIDGIRSLIAETLATLPSGAAEIEESRGRLQQYPDAPEHDLDYLRLRVTPRAPGALDVVIDVYGEQGLVCVYIGGDPRPIELTAPININDRPARPFLDIVREVLSEVTTGRFDGDVTASRWS</sequence>
<organism evidence="1 2">
    <name type="scientific">Blastococcus deserti</name>
    <dbReference type="NCBI Taxonomy" id="2259033"/>
    <lineage>
        <taxon>Bacteria</taxon>
        <taxon>Bacillati</taxon>
        <taxon>Actinomycetota</taxon>
        <taxon>Actinomycetes</taxon>
        <taxon>Geodermatophilales</taxon>
        <taxon>Geodermatophilaceae</taxon>
        <taxon>Blastococcus</taxon>
    </lineage>
</organism>
<name>A0ABW4XDX4_9ACTN</name>
<evidence type="ECO:0000313" key="2">
    <source>
        <dbReference type="Proteomes" id="UP001597402"/>
    </source>
</evidence>
<reference evidence="2" key="1">
    <citation type="journal article" date="2019" name="Int. J. Syst. Evol. Microbiol.">
        <title>The Global Catalogue of Microorganisms (GCM) 10K type strain sequencing project: providing services to taxonomists for standard genome sequencing and annotation.</title>
        <authorList>
            <consortium name="The Broad Institute Genomics Platform"/>
            <consortium name="The Broad Institute Genome Sequencing Center for Infectious Disease"/>
            <person name="Wu L."/>
            <person name="Ma J."/>
        </authorList>
    </citation>
    <scope>NUCLEOTIDE SEQUENCE [LARGE SCALE GENOMIC DNA]</scope>
    <source>
        <strain evidence="2">JCM 3338</strain>
    </source>
</reference>
<comment type="caution">
    <text evidence="1">The sequence shown here is derived from an EMBL/GenBank/DDBJ whole genome shotgun (WGS) entry which is preliminary data.</text>
</comment>
<protein>
    <submittedName>
        <fullName evidence="1">Uncharacterized protein</fullName>
    </submittedName>
</protein>
<evidence type="ECO:0000313" key="1">
    <source>
        <dbReference type="EMBL" id="MFD2093636.1"/>
    </source>
</evidence>
<proteinExistence type="predicted"/>
<dbReference type="EMBL" id="JBHUHP010000023">
    <property type="protein sequence ID" value="MFD2093636.1"/>
    <property type="molecule type" value="Genomic_DNA"/>
</dbReference>
<gene>
    <name evidence="1" type="ORF">ACFSHS_18905</name>
</gene>
<dbReference type="Proteomes" id="UP001597402">
    <property type="component" value="Unassembled WGS sequence"/>
</dbReference>